<dbReference type="Proteomes" id="UP000254808">
    <property type="component" value="Chromosome"/>
</dbReference>
<dbReference type="GO" id="GO:0005886">
    <property type="term" value="C:plasma membrane"/>
    <property type="evidence" value="ECO:0007669"/>
    <property type="project" value="UniProtKB-SubCell"/>
</dbReference>
<evidence type="ECO:0000256" key="12">
    <source>
        <dbReference type="ARBA" id="ARBA00023136"/>
    </source>
</evidence>
<keyword evidence="11 14" id="KW-1133">Transmembrane helix</keyword>
<keyword evidence="17" id="KW-0328">Glycosyltransferase</keyword>
<dbReference type="Pfam" id="PF00905">
    <property type="entry name" value="Transpeptidase"/>
    <property type="match status" value="1"/>
</dbReference>
<dbReference type="Pfam" id="PF03717">
    <property type="entry name" value="PBP_dimer"/>
    <property type="match status" value="1"/>
</dbReference>
<dbReference type="GO" id="GO:0071972">
    <property type="term" value="F:peptidoglycan L,D-transpeptidase activity"/>
    <property type="evidence" value="ECO:0007669"/>
    <property type="project" value="TreeGrafter"/>
</dbReference>
<dbReference type="KEGG" id="cprv:CYPRO_2613"/>
<dbReference type="InterPro" id="IPR001460">
    <property type="entry name" value="PCN-bd_Tpept"/>
</dbReference>
<evidence type="ECO:0000256" key="13">
    <source>
        <dbReference type="ARBA" id="ARBA00023316"/>
    </source>
</evidence>
<dbReference type="InterPro" id="IPR017790">
    <property type="entry name" value="Penicillin-binding_protein_2"/>
</dbReference>
<dbReference type="OrthoDB" id="9766847at2"/>
<comment type="subcellular location">
    <subcellularLocation>
        <location evidence="2">Cell membrane</location>
    </subcellularLocation>
    <subcellularLocation>
        <location evidence="1">Membrane</location>
        <topology evidence="1">Single-pass membrane protein</topology>
    </subcellularLocation>
</comment>
<dbReference type="Gene3D" id="3.40.710.10">
    <property type="entry name" value="DD-peptidase/beta-lactamase superfamily"/>
    <property type="match status" value="1"/>
</dbReference>
<name>A0A345UN03_9BACT</name>
<evidence type="ECO:0000256" key="8">
    <source>
        <dbReference type="ARBA" id="ARBA00022801"/>
    </source>
</evidence>
<dbReference type="PANTHER" id="PTHR30627">
    <property type="entry name" value="PEPTIDOGLYCAN D,D-TRANSPEPTIDASE"/>
    <property type="match status" value="1"/>
</dbReference>
<dbReference type="GO" id="GO:0016757">
    <property type="term" value="F:glycosyltransferase activity"/>
    <property type="evidence" value="ECO:0007669"/>
    <property type="project" value="UniProtKB-KW"/>
</dbReference>
<dbReference type="GO" id="GO:0008360">
    <property type="term" value="P:regulation of cell shape"/>
    <property type="evidence" value="ECO:0007669"/>
    <property type="project" value="UniProtKB-KW"/>
</dbReference>
<dbReference type="SUPFAM" id="SSF56519">
    <property type="entry name" value="Penicillin binding protein dimerisation domain"/>
    <property type="match status" value="1"/>
</dbReference>
<keyword evidence="7 14" id="KW-0812">Transmembrane</keyword>
<keyword evidence="4" id="KW-0997">Cell inner membrane</keyword>
<dbReference type="RefSeq" id="WP_114985007.1">
    <property type="nucleotide sequence ID" value="NZ_CP027806.1"/>
</dbReference>
<keyword evidence="10" id="KW-0573">Peptidoglycan synthesis</keyword>
<dbReference type="AlphaFoldDB" id="A0A345UN03"/>
<evidence type="ECO:0000256" key="11">
    <source>
        <dbReference type="ARBA" id="ARBA00022989"/>
    </source>
</evidence>
<evidence type="ECO:0000259" key="15">
    <source>
        <dbReference type="Pfam" id="PF00905"/>
    </source>
</evidence>
<evidence type="ECO:0000256" key="9">
    <source>
        <dbReference type="ARBA" id="ARBA00022960"/>
    </source>
</evidence>
<dbReference type="GO" id="GO:0009002">
    <property type="term" value="F:serine-type D-Ala-D-Ala carboxypeptidase activity"/>
    <property type="evidence" value="ECO:0007669"/>
    <property type="project" value="InterPro"/>
</dbReference>
<evidence type="ECO:0000256" key="10">
    <source>
        <dbReference type="ARBA" id="ARBA00022984"/>
    </source>
</evidence>
<keyword evidence="8" id="KW-0378">Hydrolase</keyword>
<dbReference type="PANTHER" id="PTHR30627:SF2">
    <property type="entry name" value="PEPTIDOGLYCAN D,D-TRANSPEPTIDASE MRDA"/>
    <property type="match status" value="1"/>
</dbReference>
<keyword evidence="13" id="KW-0961">Cell wall biogenesis/degradation</keyword>
<keyword evidence="17" id="KW-0808">Transferase</keyword>
<reference evidence="17 18" key="1">
    <citation type="submission" date="2018-03" db="EMBL/GenBank/DDBJ databases">
        <title>Phenotypic and genomic properties of Cyclonatronum proteinivorum gen. nov., sp. nov., a haloalkaliphilic bacteroidete from soda lakes possessing Na+-translocating rhodopsin.</title>
        <authorList>
            <person name="Toshchakov S.V."/>
            <person name="Korzhenkov A."/>
            <person name="Samarov N.I."/>
            <person name="Kublanov I.V."/>
            <person name="Muntyan M.S."/>
            <person name="Sorokin D.Y."/>
        </authorList>
    </citation>
    <scope>NUCLEOTIDE SEQUENCE [LARGE SCALE GENOMIC DNA]</scope>
    <source>
        <strain evidence="17 18">Omega</strain>
    </source>
</reference>
<dbReference type="InterPro" id="IPR036138">
    <property type="entry name" value="PBP_dimer_sf"/>
</dbReference>
<dbReference type="GO" id="GO:0071555">
    <property type="term" value="P:cell wall organization"/>
    <property type="evidence" value="ECO:0007669"/>
    <property type="project" value="UniProtKB-KW"/>
</dbReference>
<keyword evidence="12 14" id="KW-0472">Membrane</keyword>
<evidence type="ECO:0000256" key="1">
    <source>
        <dbReference type="ARBA" id="ARBA00004167"/>
    </source>
</evidence>
<proteinExistence type="predicted"/>
<dbReference type="SUPFAM" id="SSF56601">
    <property type="entry name" value="beta-lactamase/transpeptidase-like"/>
    <property type="match status" value="1"/>
</dbReference>
<evidence type="ECO:0000256" key="2">
    <source>
        <dbReference type="ARBA" id="ARBA00004236"/>
    </source>
</evidence>
<keyword evidence="18" id="KW-1185">Reference proteome</keyword>
<evidence type="ECO:0000259" key="16">
    <source>
        <dbReference type="Pfam" id="PF03717"/>
    </source>
</evidence>
<dbReference type="GO" id="GO:0006508">
    <property type="term" value="P:proteolysis"/>
    <property type="evidence" value="ECO:0007669"/>
    <property type="project" value="UniProtKB-KW"/>
</dbReference>
<feature type="transmembrane region" description="Helical" evidence="14">
    <location>
        <begin position="12"/>
        <end position="35"/>
    </location>
</feature>
<dbReference type="EC" id="2.4.1.129" evidence="17"/>
<evidence type="ECO:0000256" key="7">
    <source>
        <dbReference type="ARBA" id="ARBA00022692"/>
    </source>
</evidence>
<keyword evidence="6" id="KW-0645">Protease</keyword>
<keyword evidence="5" id="KW-0121">Carboxypeptidase</keyword>
<evidence type="ECO:0000256" key="3">
    <source>
        <dbReference type="ARBA" id="ARBA00022475"/>
    </source>
</evidence>
<dbReference type="NCBIfam" id="TIGR03423">
    <property type="entry name" value="pbp2_mrdA"/>
    <property type="match status" value="1"/>
</dbReference>
<feature type="domain" description="Penicillin-binding protein transpeptidase" evidence="15">
    <location>
        <begin position="261"/>
        <end position="580"/>
    </location>
</feature>
<evidence type="ECO:0000256" key="14">
    <source>
        <dbReference type="SAM" id="Phobius"/>
    </source>
</evidence>
<dbReference type="InterPro" id="IPR050515">
    <property type="entry name" value="Beta-lactam/transpept"/>
</dbReference>
<evidence type="ECO:0000256" key="6">
    <source>
        <dbReference type="ARBA" id="ARBA00022670"/>
    </source>
</evidence>
<organism evidence="17 18">
    <name type="scientific">Cyclonatronum proteinivorum</name>
    <dbReference type="NCBI Taxonomy" id="1457365"/>
    <lineage>
        <taxon>Bacteria</taxon>
        <taxon>Pseudomonadati</taxon>
        <taxon>Balneolota</taxon>
        <taxon>Balneolia</taxon>
        <taxon>Balneolales</taxon>
        <taxon>Cyclonatronaceae</taxon>
        <taxon>Cyclonatronum</taxon>
    </lineage>
</organism>
<evidence type="ECO:0000313" key="18">
    <source>
        <dbReference type="Proteomes" id="UP000254808"/>
    </source>
</evidence>
<evidence type="ECO:0000313" key="17">
    <source>
        <dbReference type="EMBL" id="AXJ01855.1"/>
    </source>
</evidence>
<dbReference type="EMBL" id="CP027806">
    <property type="protein sequence ID" value="AXJ01855.1"/>
    <property type="molecule type" value="Genomic_DNA"/>
</dbReference>
<dbReference type="Gene3D" id="3.90.1310.10">
    <property type="entry name" value="Penicillin-binding protein 2a (Domain 2)"/>
    <property type="match status" value="1"/>
</dbReference>
<keyword evidence="9" id="KW-0133">Cell shape</keyword>
<keyword evidence="3" id="KW-1003">Cell membrane</keyword>
<evidence type="ECO:0000256" key="4">
    <source>
        <dbReference type="ARBA" id="ARBA00022519"/>
    </source>
</evidence>
<dbReference type="InterPro" id="IPR012338">
    <property type="entry name" value="Beta-lactam/transpept-like"/>
</dbReference>
<dbReference type="Gene3D" id="3.30.1390.30">
    <property type="entry name" value="Penicillin-binding protein 2a, domain 3"/>
    <property type="match status" value="1"/>
</dbReference>
<feature type="domain" description="Penicillin-binding protein dimerisation" evidence="16">
    <location>
        <begin position="58"/>
        <end position="222"/>
    </location>
</feature>
<sequence length="613" mass="68202">MPVASQDPRRHRIVVIVLQLLVVSVFLTLFGRLIYLQIYQFEIYNPISERNSVRQQVVNPARGLIFDRHGDLIVGNEPSFTITITPLNFDRDNIPLLAELTGTSEEEITELVDEARTFSLHRESRLLRDVDFKTFSNIQENLWRLPGINHQVEGKRSYPSDARLSHVLGYLAEVTRGEMSASSFYRMGDLIGRSGIERIYENELRGDKGTQFVTVNALGRALGPFNQGQLDVNPVQGLNLHTTLDIELQRVAEELMEGKVGGVVALNPKTGGILAIASAPDYDNSRLAGRLDRAYWQAVNADSLTPLFNRAVATLQPPGSTTKPMMGLIGMRLGLISENTTIHCSGGYMRGRFYRCLRRHGDQNIKQAIETSCNTFFYALMDQIVTRHGLNVWTRMMNDFGMGISSGVDLTGEVRGLVPDSTYFDRVFGRRQWGLGDMINLGIGQGAMGTSPLQMAIATAVIANGGHRIQPHIVDHVTYAGGNIVPVRPEPERIEWMQPKHLKAVQYGMRNAVTEGSGRFYANLRDVAVAGKTGTAQNPHGQNHGWFIAYAPAEDPEIAIAVLLQNAGFGSISAAPVAAMMFEQYFHGEIRRPHIYRMMLEFEPAPFNPNRNP</sequence>
<accession>A0A345UN03</accession>
<dbReference type="InterPro" id="IPR005311">
    <property type="entry name" value="PBP_dimer"/>
</dbReference>
<protein>
    <submittedName>
        <fullName evidence="17">Peptidoglycan glycosyltransferase</fullName>
        <ecNumber evidence="17">2.4.1.129</ecNumber>
    </submittedName>
</protein>
<evidence type="ECO:0000256" key="5">
    <source>
        <dbReference type="ARBA" id="ARBA00022645"/>
    </source>
</evidence>
<dbReference type="GO" id="GO:0008658">
    <property type="term" value="F:penicillin binding"/>
    <property type="evidence" value="ECO:0007669"/>
    <property type="project" value="InterPro"/>
</dbReference>
<dbReference type="GO" id="GO:0009252">
    <property type="term" value="P:peptidoglycan biosynthetic process"/>
    <property type="evidence" value="ECO:0007669"/>
    <property type="project" value="UniProtKB-KW"/>
</dbReference>
<gene>
    <name evidence="17" type="ORF">CYPRO_2613</name>
</gene>